<evidence type="ECO:0000259" key="4">
    <source>
        <dbReference type="Pfam" id="PF01717"/>
    </source>
</evidence>
<dbReference type="InterPro" id="IPR002629">
    <property type="entry name" value="Met_Synth_C/arc"/>
</dbReference>
<name>A0A7C3MHH7_DICTH</name>
<evidence type="ECO:0000256" key="2">
    <source>
        <dbReference type="ARBA" id="ARBA00022723"/>
    </source>
</evidence>
<organism evidence="5">
    <name type="scientific">Dictyoglomus thermophilum</name>
    <dbReference type="NCBI Taxonomy" id="14"/>
    <lineage>
        <taxon>Bacteria</taxon>
        <taxon>Pseudomonadati</taxon>
        <taxon>Dictyoglomota</taxon>
        <taxon>Dictyoglomia</taxon>
        <taxon>Dictyoglomales</taxon>
        <taxon>Dictyoglomaceae</taxon>
        <taxon>Dictyoglomus</taxon>
    </lineage>
</organism>
<feature type="domain" description="Cobalamin-independent methionine synthase MetE C-terminal/archaeal" evidence="4">
    <location>
        <begin position="9"/>
        <end position="320"/>
    </location>
</feature>
<evidence type="ECO:0000313" key="5">
    <source>
        <dbReference type="EMBL" id="HFX13210.1"/>
    </source>
</evidence>
<dbReference type="EMBL" id="DTIN01000011">
    <property type="protein sequence ID" value="HFX13210.1"/>
    <property type="molecule type" value="Genomic_DNA"/>
</dbReference>
<dbReference type="GO" id="GO:0009086">
    <property type="term" value="P:methionine biosynthetic process"/>
    <property type="evidence" value="ECO:0007669"/>
    <property type="project" value="InterPro"/>
</dbReference>
<dbReference type="AlphaFoldDB" id="A0A7C3MHH7"/>
<dbReference type="Pfam" id="PF01717">
    <property type="entry name" value="Meth_synt_2"/>
    <property type="match status" value="1"/>
</dbReference>
<protein>
    <submittedName>
        <fullName evidence="5">Methionine synthase</fullName>
    </submittedName>
</protein>
<comment type="cofactor">
    <cofactor evidence="1">
        <name>Zn(2+)</name>
        <dbReference type="ChEBI" id="CHEBI:29105"/>
    </cofactor>
</comment>
<sequence>MKEIKLPILPTTSVGSFPKPDYLVKARNQYSKGQIPYSTLHELELKATEEVIKMQEEIGVDILVHGEMERGDMATYFAENLEGFTISGLVRSYGNRYYKKPIVIGKIKRTKPITVDMFKFAQSLTKKPVKGMLTGPYTIADWSFNEYYENKRDLVLDLAEVINQEALDLEKAGALFVQIDEPAVPTHPEEIHIAKEAFQVSTRGLRSFIITHICYGDFRPIWKEIINFPVHQFDLEFTNNADKLYPLIENAGFPPDKYIAVGVIDVHTHKIESVDEIKQRIREALKHFRPEQVFIDPDCGLKTRTWEEARAKMENMVKAVNEIREELIKQGYPSEITIKLEL</sequence>
<proteinExistence type="predicted"/>
<keyword evidence="3" id="KW-0862">Zinc</keyword>
<dbReference type="NCBIfam" id="NF003317">
    <property type="entry name" value="PRK04326.1"/>
    <property type="match status" value="1"/>
</dbReference>
<dbReference type="PANTHER" id="PTHR30519">
    <property type="entry name" value="5-METHYLTETRAHYDROPTEROYLTRIGLUTAMATE--HOMOCYSTEINE METHYLTRANSFERASE"/>
    <property type="match status" value="1"/>
</dbReference>
<accession>A0A7C3MHH7</accession>
<dbReference type="GO" id="GO:0003871">
    <property type="term" value="F:5-methyltetrahydropteroyltriglutamate-homocysteine S-methyltransferase activity"/>
    <property type="evidence" value="ECO:0007669"/>
    <property type="project" value="InterPro"/>
</dbReference>
<dbReference type="InterPro" id="IPR038071">
    <property type="entry name" value="UROD/MetE-like_sf"/>
</dbReference>
<dbReference type="CDD" id="cd03311">
    <property type="entry name" value="CIMS_C_terminal_like"/>
    <property type="match status" value="1"/>
</dbReference>
<gene>
    <name evidence="5" type="ORF">ENW00_03500</name>
</gene>
<reference evidence="5" key="1">
    <citation type="journal article" date="2020" name="mSystems">
        <title>Genome- and Community-Level Interaction Insights into Carbon Utilization and Element Cycling Functions of Hydrothermarchaeota in Hydrothermal Sediment.</title>
        <authorList>
            <person name="Zhou Z."/>
            <person name="Liu Y."/>
            <person name="Xu W."/>
            <person name="Pan J."/>
            <person name="Luo Z.H."/>
            <person name="Li M."/>
        </authorList>
    </citation>
    <scope>NUCLEOTIDE SEQUENCE [LARGE SCALE GENOMIC DNA]</scope>
    <source>
        <strain evidence="5">SpSt-81</strain>
    </source>
</reference>
<keyword evidence="2" id="KW-0479">Metal-binding</keyword>
<dbReference type="SUPFAM" id="SSF51726">
    <property type="entry name" value="UROD/MetE-like"/>
    <property type="match status" value="1"/>
</dbReference>
<evidence type="ECO:0000256" key="3">
    <source>
        <dbReference type="ARBA" id="ARBA00022833"/>
    </source>
</evidence>
<evidence type="ECO:0000256" key="1">
    <source>
        <dbReference type="ARBA" id="ARBA00001947"/>
    </source>
</evidence>
<comment type="caution">
    <text evidence="5">The sequence shown here is derived from an EMBL/GenBank/DDBJ whole genome shotgun (WGS) entry which is preliminary data.</text>
</comment>
<dbReference type="Gene3D" id="3.20.20.210">
    <property type="match status" value="1"/>
</dbReference>
<dbReference type="GO" id="GO:0008270">
    <property type="term" value="F:zinc ion binding"/>
    <property type="evidence" value="ECO:0007669"/>
    <property type="project" value="InterPro"/>
</dbReference>